<name>A0A1V9ZLJ6_ACHHY</name>
<reference evidence="2 3" key="1">
    <citation type="journal article" date="2014" name="Genome Biol. Evol.">
        <title>The secreted proteins of Achlya hypogyna and Thraustotheca clavata identify the ancestral oomycete secretome and reveal gene acquisitions by horizontal gene transfer.</title>
        <authorList>
            <person name="Misner I."/>
            <person name="Blouin N."/>
            <person name="Leonard G."/>
            <person name="Richards T.A."/>
            <person name="Lane C.E."/>
        </authorList>
    </citation>
    <scope>NUCLEOTIDE SEQUENCE [LARGE SCALE GENOMIC DNA]</scope>
    <source>
        <strain evidence="2 3">ATCC 48635</strain>
    </source>
</reference>
<evidence type="ECO:0000256" key="1">
    <source>
        <dbReference type="SAM" id="Coils"/>
    </source>
</evidence>
<feature type="coiled-coil region" evidence="1">
    <location>
        <begin position="58"/>
        <end position="122"/>
    </location>
</feature>
<dbReference type="AlphaFoldDB" id="A0A1V9ZLJ6"/>
<organism evidence="2 3">
    <name type="scientific">Achlya hypogyna</name>
    <name type="common">Oomycete</name>
    <name type="synonym">Protoachlya hypogyna</name>
    <dbReference type="NCBI Taxonomy" id="1202772"/>
    <lineage>
        <taxon>Eukaryota</taxon>
        <taxon>Sar</taxon>
        <taxon>Stramenopiles</taxon>
        <taxon>Oomycota</taxon>
        <taxon>Saprolegniomycetes</taxon>
        <taxon>Saprolegniales</taxon>
        <taxon>Achlyaceae</taxon>
        <taxon>Achlya</taxon>
    </lineage>
</organism>
<dbReference type="Proteomes" id="UP000243579">
    <property type="component" value="Unassembled WGS sequence"/>
</dbReference>
<evidence type="ECO:0000313" key="2">
    <source>
        <dbReference type="EMBL" id="OQR98847.1"/>
    </source>
</evidence>
<comment type="caution">
    <text evidence="2">The sequence shown here is derived from an EMBL/GenBank/DDBJ whole genome shotgun (WGS) entry which is preliminary data.</text>
</comment>
<dbReference type="OrthoDB" id="79408at2759"/>
<gene>
    <name evidence="2" type="ORF">ACHHYP_07746</name>
</gene>
<accession>A0A1V9ZLJ6</accession>
<sequence>MNLMDSYVTTDAPPYDALDTALLSEYFFSTDADLFPPPTSPPPPAAVALRKARDRRHRAKVKSELDTLRETVTVLTEKLATLQTSQDLELNVVGTSSWKQRARRQAVQLQRAVQENAKLREAVSGQLTMAQTFQRLAAKRPRHPELQEENSLHFYSLNHSACRATSCAALVARELTRLNSTLLRFDLVDAPRTCAHSTLDAVSGAVEIVHSRPVNATADKVVAALWQLLTGLSMPTHGFSCLEQFDADSAYVAYAAAPFHGRLALQRLHHEDHPVLVWRSVLEDDAHPFGADDILDNSSGWLLVVPISEFACHITIIVRSIAPPDAGDSVHSNIAHRIQAFQEARVTAIETVALAVS</sequence>
<protein>
    <submittedName>
        <fullName evidence="2">Uncharacterized protein</fullName>
    </submittedName>
</protein>
<keyword evidence="1" id="KW-0175">Coiled coil</keyword>
<evidence type="ECO:0000313" key="3">
    <source>
        <dbReference type="Proteomes" id="UP000243579"/>
    </source>
</evidence>
<keyword evidence="3" id="KW-1185">Reference proteome</keyword>
<dbReference type="EMBL" id="JNBR01000078">
    <property type="protein sequence ID" value="OQR98847.1"/>
    <property type="molecule type" value="Genomic_DNA"/>
</dbReference>
<proteinExistence type="predicted"/>